<keyword evidence="1" id="KW-0238">DNA-binding</keyword>
<organism evidence="1 2">
    <name type="scientific">Micromonospora endolithica</name>
    <dbReference type="NCBI Taxonomy" id="230091"/>
    <lineage>
        <taxon>Bacteria</taxon>
        <taxon>Bacillati</taxon>
        <taxon>Actinomycetota</taxon>
        <taxon>Actinomycetes</taxon>
        <taxon>Micromonosporales</taxon>
        <taxon>Micromonosporaceae</taxon>
        <taxon>Micromonospora</taxon>
    </lineage>
</organism>
<dbReference type="RefSeq" id="WP_120732036.1">
    <property type="nucleotide sequence ID" value="NZ_RBAK01000016.1"/>
</dbReference>
<dbReference type="OrthoDB" id="8479417at2"/>
<sequence length="137" mass="15129">MTSYGDVPPEVLDQLRPICQAFPESYEEPAWAGVRWRVRQRTFAYTLTVDPGHQRSYARAAAVDRPTCVLTFRAGGDELRALLAAGPPFFAAPWPADAVGLRLDGVVDWEEVAELLTESYCLLAPRKLAARVDRPAG</sequence>
<dbReference type="InterPro" id="IPR058532">
    <property type="entry name" value="YjbR/MT2646/Rv2570-like"/>
</dbReference>
<evidence type="ECO:0000313" key="1">
    <source>
        <dbReference type="EMBL" id="RKN39650.1"/>
    </source>
</evidence>
<comment type="caution">
    <text evidence="1">The sequence shown here is derived from an EMBL/GenBank/DDBJ whole genome shotgun (WGS) entry which is preliminary data.</text>
</comment>
<dbReference type="Pfam" id="PF04237">
    <property type="entry name" value="YjbR"/>
    <property type="match status" value="1"/>
</dbReference>
<proteinExistence type="predicted"/>
<dbReference type="AlphaFoldDB" id="A0A3A9YUN6"/>
<accession>A0A3A9YUN6</accession>
<dbReference type="Proteomes" id="UP000281726">
    <property type="component" value="Unassembled WGS sequence"/>
</dbReference>
<evidence type="ECO:0000313" key="2">
    <source>
        <dbReference type="Proteomes" id="UP000281726"/>
    </source>
</evidence>
<dbReference type="InterPro" id="IPR038056">
    <property type="entry name" value="YjbR-like_sf"/>
</dbReference>
<dbReference type="Gene3D" id="3.90.1150.30">
    <property type="match status" value="1"/>
</dbReference>
<name>A0A3A9YUN6_9ACTN</name>
<dbReference type="EMBL" id="RBAK01000016">
    <property type="protein sequence ID" value="RKN39650.1"/>
    <property type="molecule type" value="Genomic_DNA"/>
</dbReference>
<keyword evidence="2" id="KW-1185">Reference proteome</keyword>
<protein>
    <submittedName>
        <fullName evidence="1">MmcQ/YjbR family DNA-binding protein</fullName>
    </submittedName>
</protein>
<gene>
    <name evidence="1" type="ORF">D7223_28555</name>
</gene>
<dbReference type="SUPFAM" id="SSF142906">
    <property type="entry name" value="YjbR-like"/>
    <property type="match status" value="1"/>
</dbReference>
<reference evidence="1 2" key="1">
    <citation type="journal article" date="2004" name="Syst. Appl. Microbiol.">
        <title>Cryptoendolithic actinomycetes from antarctic sandstone rock samples: Micromonospora endolithica sp. nov. and two isolates related to Micromonospora coerulea Jensen 1932.</title>
        <authorList>
            <person name="Hirsch P."/>
            <person name="Mevs U."/>
            <person name="Kroppenstedt R.M."/>
            <person name="Schumann P."/>
            <person name="Stackebrandt E."/>
        </authorList>
    </citation>
    <scope>NUCLEOTIDE SEQUENCE [LARGE SCALE GENOMIC DNA]</scope>
    <source>
        <strain evidence="1 2">JCM 12677</strain>
    </source>
</reference>
<dbReference type="GO" id="GO:0003677">
    <property type="term" value="F:DNA binding"/>
    <property type="evidence" value="ECO:0007669"/>
    <property type="project" value="UniProtKB-KW"/>
</dbReference>